<evidence type="ECO:0000313" key="2">
    <source>
        <dbReference type="Proteomes" id="UP000197334"/>
    </source>
</evidence>
<gene>
    <name evidence="1" type="ORF">JI62_07985</name>
</gene>
<organism evidence="1 2">
    <name type="scientific">Halomonas campaniensis</name>
    <dbReference type="NCBI Taxonomy" id="213554"/>
    <lineage>
        <taxon>Bacteria</taxon>
        <taxon>Pseudomonadati</taxon>
        <taxon>Pseudomonadota</taxon>
        <taxon>Gammaproteobacteria</taxon>
        <taxon>Oceanospirillales</taxon>
        <taxon>Halomonadaceae</taxon>
        <taxon>Halomonas</taxon>
    </lineage>
</organism>
<dbReference type="STRING" id="213554.FF32_12440"/>
<proteinExistence type="predicted"/>
<dbReference type="InterPro" id="IPR007411">
    <property type="entry name" value="EpmC"/>
</dbReference>
<accession>A0A246S1Z7</accession>
<dbReference type="EMBL" id="JPUA01000023">
    <property type="protein sequence ID" value="OWV30217.1"/>
    <property type="molecule type" value="Genomic_DNA"/>
</dbReference>
<keyword evidence="2" id="KW-1185">Reference proteome</keyword>
<reference evidence="1 2" key="1">
    <citation type="submission" date="2014-08" db="EMBL/GenBank/DDBJ databases">
        <title>Draft genome sequence of a novel L-asparaginase producing marine bacterium, Halomonas campaniensis.</title>
        <authorList>
            <person name="Sundarakrishnan B."/>
            <person name="Moushumi Priya A."/>
            <person name="Raman G."/>
            <person name="Sakthivel N."/>
            <person name="Park S."/>
            <person name="Jayachandran S."/>
        </authorList>
    </citation>
    <scope>NUCLEOTIDE SEQUENCE [LARGE SCALE GENOMIC DNA]</scope>
    <source>
        <strain evidence="1 2">SK03</strain>
    </source>
</reference>
<comment type="caution">
    <text evidence="1">The sequence shown here is derived from an EMBL/GenBank/DDBJ whole genome shotgun (WGS) entry which is preliminary data.</text>
</comment>
<dbReference type="Pfam" id="PF04315">
    <property type="entry name" value="EpmC"/>
    <property type="match status" value="1"/>
</dbReference>
<dbReference type="OrthoDB" id="5298591at2"/>
<name>A0A246S1Z7_9GAMM</name>
<evidence type="ECO:0000313" key="1">
    <source>
        <dbReference type="EMBL" id="OWV30217.1"/>
    </source>
</evidence>
<protein>
    <submittedName>
        <fullName evidence="1">Transporting ATPase</fullName>
    </submittedName>
</protein>
<dbReference type="Proteomes" id="UP000197334">
    <property type="component" value="Unassembled WGS sequence"/>
</dbReference>
<sequence>MTNEVNVSDTQDRWTLADITALFDGIFAERYQTRLVRGGDEPLYRPANSETPYHQVIFARGYYASALHEISHWCIAGEKRRQLEDYGYWYCPDGRNAEQQRAFEQAEIAPQALESIFTRACGRVFHVSVDNLGGDIEVDIAAFAARVEARAQRYLEKGLPARANAFQVALRGYYSDQATLAEAVAQAHATLDERDKALSA</sequence>
<dbReference type="AlphaFoldDB" id="A0A246S1Z7"/>